<comment type="caution">
    <text evidence="3">The sequence shown here is derived from an EMBL/GenBank/DDBJ whole genome shotgun (WGS) entry which is preliminary data.</text>
</comment>
<protein>
    <recommendedName>
        <fullName evidence="5">Lipoprotein</fullName>
    </recommendedName>
</protein>
<gene>
    <name evidence="3" type="ORF">GCM10022207_05910</name>
</gene>
<proteinExistence type="predicted"/>
<sequence>MAPETPEAQLPEGAEGDAGESAQAPDRPVDGAPRPRRRGRTAVLVVGAAVLGVVAGTCTGYVVQANRTPTPLPPLSQPVVKQAKGEAEPLSAAQDRRVKTDGDLRKLLVARPAGARNAPYPVGNDGWMNLASYAETFEKPDQAFTDQVTSEFRRAAVTSWRTSDTHYVEIHLVQYRQEEDMDARGEAENGTYWAERHSGSHGWPIPGTGDGMAYVDSTPDREPGYLPLYSAEAHAWRGDIAVDIYVNDTRAITKKEIMSLAEQQMGRL</sequence>
<accession>A0ABP7JM40</accession>
<feature type="transmembrane region" description="Helical" evidence="2">
    <location>
        <begin position="42"/>
        <end position="63"/>
    </location>
</feature>
<evidence type="ECO:0008006" key="5">
    <source>
        <dbReference type="Google" id="ProtNLM"/>
    </source>
</evidence>
<dbReference type="Proteomes" id="UP001501563">
    <property type="component" value="Unassembled WGS sequence"/>
</dbReference>
<evidence type="ECO:0000256" key="2">
    <source>
        <dbReference type="SAM" id="Phobius"/>
    </source>
</evidence>
<name>A0ABP7JM40_9ACTN</name>
<evidence type="ECO:0000313" key="4">
    <source>
        <dbReference type="Proteomes" id="UP001501563"/>
    </source>
</evidence>
<keyword evidence="2" id="KW-1133">Transmembrane helix</keyword>
<organism evidence="3 4">
    <name type="scientific">Streptomyces lannensis</name>
    <dbReference type="NCBI Taxonomy" id="766498"/>
    <lineage>
        <taxon>Bacteria</taxon>
        <taxon>Bacillati</taxon>
        <taxon>Actinomycetota</taxon>
        <taxon>Actinomycetes</taxon>
        <taxon>Kitasatosporales</taxon>
        <taxon>Streptomycetaceae</taxon>
        <taxon>Streptomyces</taxon>
    </lineage>
</organism>
<keyword evidence="2" id="KW-0812">Transmembrane</keyword>
<keyword evidence="4" id="KW-1185">Reference proteome</keyword>
<keyword evidence="2" id="KW-0472">Membrane</keyword>
<feature type="region of interest" description="Disordered" evidence="1">
    <location>
        <begin position="1"/>
        <end position="36"/>
    </location>
</feature>
<reference evidence="4" key="1">
    <citation type="journal article" date="2019" name="Int. J. Syst. Evol. Microbiol.">
        <title>The Global Catalogue of Microorganisms (GCM) 10K type strain sequencing project: providing services to taxonomists for standard genome sequencing and annotation.</title>
        <authorList>
            <consortium name="The Broad Institute Genomics Platform"/>
            <consortium name="The Broad Institute Genome Sequencing Center for Infectious Disease"/>
            <person name="Wu L."/>
            <person name="Ma J."/>
        </authorList>
    </citation>
    <scope>NUCLEOTIDE SEQUENCE [LARGE SCALE GENOMIC DNA]</scope>
    <source>
        <strain evidence="4">JCM 16578</strain>
    </source>
</reference>
<evidence type="ECO:0000256" key="1">
    <source>
        <dbReference type="SAM" id="MobiDB-lite"/>
    </source>
</evidence>
<evidence type="ECO:0000313" key="3">
    <source>
        <dbReference type="EMBL" id="GAA3847521.1"/>
    </source>
</evidence>
<dbReference type="EMBL" id="BAAAZA010000002">
    <property type="protein sequence ID" value="GAA3847521.1"/>
    <property type="molecule type" value="Genomic_DNA"/>
</dbReference>